<dbReference type="Pfam" id="PF00172">
    <property type="entry name" value="Zn_clus"/>
    <property type="match status" value="1"/>
</dbReference>
<evidence type="ECO:0000313" key="8">
    <source>
        <dbReference type="Proteomes" id="UP000184300"/>
    </source>
</evidence>
<dbReference type="STRING" id="1160497.A0A1L9V649"/>
<dbReference type="GO" id="GO:0000981">
    <property type="term" value="F:DNA-binding transcription factor activity, RNA polymerase II-specific"/>
    <property type="evidence" value="ECO:0007669"/>
    <property type="project" value="InterPro"/>
</dbReference>
<dbReference type="OrthoDB" id="3031538at2759"/>
<keyword evidence="5" id="KW-0539">Nucleus</keyword>
<dbReference type="InterPro" id="IPR021858">
    <property type="entry name" value="Fun_TF"/>
</dbReference>
<organism evidence="7 8">
    <name type="scientific">Aspergillus glaucus CBS 516.65</name>
    <dbReference type="NCBI Taxonomy" id="1160497"/>
    <lineage>
        <taxon>Eukaryota</taxon>
        <taxon>Fungi</taxon>
        <taxon>Dikarya</taxon>
        <taxon>Ascomycota</taxon>
        <taxon>Pezizomycotina</taxon>
        <taxon>Eurotiomycetes</taxon>
        <taxon>Eurotiomycetidae</taxon>
        <taxon>Eurotiales</taxon>
        <taxon>Aspergillaceae</taxon>
        <taxon>Aspergillus</taxon>
        <taxon>Aspergillus subgen. Aspergillus</taxon>
    </lineage>
</organism>
<dbReference type="PANTHER" id="PTHR37534:SF46">
    <property type="entry name" value="ZN(II)2CYS6 TRANSCRIPTION FACTOR (EUROFUNG)"/>
    <property type="match status" value="1"/>
</dbReference>
<reference evidence="8" key="1">
    <citation type="journal article" date="2017" name="Genome Biol.">
        <title>Comparative genomics reveals high biological diversity and specific adaptations in the industrially and medically important fungal genus Aspergillus.</title>
        <authorList>
            <person name="de Vries R.P."/>
            <person name="Riley R."/>
            <person name="Wiebenga A."/>
            <person name="Aguilar-Osorio G."/>
            <person name="Amillis S."/>
            <person name="Uchima C.A."/>
            <person name="Anderluh G."/>
            <person name="Asadollahi M."/>
            <person name="Askin M."/>
            <person name="Barry K."/>
            <person name="Battaglia E."/>
            <person name="Bayram O."/>
            <person name="Benocci T."/>
            <person name="Braus-Stromeyer S.A."/>
            <person name="Caldana C."/>
            <person name="Canovas D."/>
            <person name="Cerqueira G.C."/>
            <person name="Chen F."/>
            <person name="Chen W."/>
            <person name="Choi C."/>
            <person name="Clum A."/>
            <person name="Dos Santos R.A."/>
            <person name="Damasio A.R."/>
            <person name="Diallinas G."/>
            <person name="Emri T."/>
            <person name="Fekete E."/>
            <person name="Flipphi M."/>
            <person name="Freyberg S."/>
            <person name="Gallo A."/>
            <person name="Gournas C."/>
            <person name="Habgood R."/>
            <person name="Hainaut M."/>
            <person name="Harispe M.L."/>
            <person name="Henrissat B."/>
            <person name="Hilden K.S."/>
            <person name="Hope R."/>
            <person name="Hossain A."/>
            <person name="Karabika E."/>
            <person name="Karaffa L."/>
            <person name="Karanyi Z."/>
            <person name="Krasevec N."/>
            <person name="Kuo A."/>
            <person name="Kusch H."/>
            <person name="LaButti K."/>
            <person name="Lagendijk E.L."/>
            <person name="Lapidus A."/>
            <person name="Levasseur A."/>
            <person name="Lindquist E."/>
            <person name="Lipzen A."/>
            <person name="Logrieco A.F."/>
            <person name="MacCabe A."/>
            <person name="Maekelae M.R."/>
            <person name="Malavazi I."/>
            <person name="Melin P."/>
            <person name="Meyer V."/>
            <person name="Mielnichuk N."/>
            <person name="Miskei M."/>
            <person name="Molnar A.P."/>
            <person name="Mule G."/>
            <person name="Ngan C.Y."/>
            <person name="Orejas M."/>
            <person name="Orosz E."/>
            <person name="Ouedraogo J.P."/>
            <person name="Overkamp K.M."/>
            <person name="Park H.-S."/>
            <person name="Perrone G."/>
            <person name="Piumi F."/>
            <person name="Punt P.J."/>
            <person name="Ram A.F."/>
            <person name="Ramon A."/>
            <person name="Rauscher S."/>
            <person name="Record E."/>
            <person name="Riano-Pachon D.M."/>
            <person name="Robert V."/>
            <person name="Roehrig J."/>
            <person name="Ruller R."/>
            <person name="Salamov A."/>
            <person name="Salih N.S."/>
            <person name="Samson R.A."/>
            <person name="Sandor E."/>
            <person name="Sanguinetti M."/>
            <person name="Schuetze T."/>
            <person name="Sepcic K."/>
            <person name="Shelest E."/>
            <person name="Sherlock G."/>
            <person name="Sophianopoulou V."/>
            <person name="Squina F.M."/>
            <person name="Sun H."/>
            <person name="Susca A."/>
            <person name="Todd R.B."/>
            <person name="Tsang A."/>
            <person name="Unkles S.E."/>
            <person name="van de Wiele N."/>
            <person name="van Rossen-Uffink D."/>
            <person name="Oliveira J.V."/>
            <person name="Vesth T.C."/>
            <person name="Visser J."/>
            <person name="Yu J.-H."/>
            <person name="Zhou M."/>
            <person name="Andersen M.R."/>
            <person name="Archer D.B."/>
            <person name="Baker S.E."/>
            <person name="Benoit I."/>
            <person name="Brakhage A.A."/>
            <person name="Braus G.H."/>
            <person name="Fischer R."/>
            <person name="Frisvad J.C."/>
            <person name="Goldman G.H."/>
            <person name="Houbraken J."/>
            <person name="Oakley B."/>
            <person name="Pocsi I."/>
            <person name="Scazzocchio C."/>
            <person name="Seiboth B."/>
            <person name="vanKuyk P.A."/>
            <person name="Wortman J."/>
            <person name="Dyer P.S."/>
            <person name="Grigoriev I.V."/>
        </authorList>
    </citation>
    <scope>NUCLEOTIDE SEQUENCE [LARGE SCALE GENOMIC DNA]</scope>
    <source>
        <strain evidence="8">CBS 516.65</strain>
    </source>
</reference>
<dbReference type="Proteomes" id="UP000184300">
    <property type="component" value="Unassembled WGS sequence"/>
</dbReference>
<dbReference type="PANTHER" id="PTHR37534">
    <property type="entry name" value="TRANSCRIPTIONAL ACTIVATOR PROTEIN UGA3"/>
    <property type="match status" value="1"/>
</dbReference>
<evidence type="ECO:0000256" key="1">
    <source>
        <dbReference type="ARBA" id="ARBA00004123"/>
    </source>
</evidence>
<dbReference type="InterPro" id="IPR036864">
    <property type="entry name" value="Zn2-C6_fun-type_DNA-bd_sf"/>
</dbReference>
<dbReference type="Gene3D" id="4.10.240.10">
    <property type="entry name" value="Zn(2)-C6 fungal-type DNA-binding domain"/>
    <property type="match status" value="1"/>
</dbReference>
<evidence type="ECO:0000259" key="6">
    <source>
        <dbReference type="PROSITE" id="PS50048"/>
    </source>
</evidence>
<dbReference type="SMART" id="SM00066">
    <property type="entry name" value="GAL4"/>
    <property type="match status" value="1"/>
</dbReference>
<protein>
    <recommendedName>
        <fullName evidence="6">Zn(2)-C6 fungal-type domain-containing protein</fullName>
    </recommendedName>
</protein>
<dbReference type="Pfam" id="PF11951">
    <property type="entry name" value="Fungal_trans_2"/>
    <property type="match status" value="2"/>
</dbReference>
<name>A0A1L9V649_ASPGL</name>
<keyword evidence="2" id="KW-0805">Transcription regulation</keyword>
<evidence type="ECO:0000313" key="7">
    <source>
        <dbReference type="EMBL" id="OJJ79361.1"/>
    </source>
</evidence>
<proteinExistence type="predicted"/>
<keyword evidence="8" id="KW-1185">Reference proteome</keyword>
<dbReference type="VEuPathDB" id="FungiDB:ASPGLDRAFT_85951"/>
<dbReference type="PROSITE" id="PS00463">
    <property type="entry name" value="ZN2_CY6_FUNGAL_1"/>
    <property type="match status" value="1"/>
</dbReference>
<feature type="domain" description="Zn(2)-C6 fungal-type" evidence="6">
    <location>
        <begin position="25"/>
        <end position="55"/>
    </location>
</feature>
<dbReference type="SUPFAM" id="SSF57701">
    <property type="entry name" value="Zn2/Cys6 DNA-binding domain"/>
    <property type="match status" value="1"/>
</dbReference>
<evidence type="ECO:0000256" key="5">
    <source>
        <dbReference type="ARBA" id="ARBA00023242"/>
    </source>
</evidence>
<dbReference type="RefSeq" id="XP_022396059.1">
    <property type="nucleotide sequence ID" value="XM_022550355.1"/>
</dbReference>
<dbReference type="InterPro" id="IPR001138">
    <property type="entry name" value="Zn2Cys6_DnaBD"/>
</dbReference>
<evidence type="ECO:0000256" key="2">
    <source>
        <dbReference type="ARBA" id="ARBA00023015"/>
    </source>
</evidence>
<gene>
    <name evidence="7" type="ORF">ASPGLDRAFT_85951</name>
</gene>
<comment type="subcellular location">
    <subcellularLocation>
        <location evidence="1">Nucleus</location>
    </subcellularLocation>
</comment>
<dbReference type="GO" id="GO:0005634">
    <property type="term" value="C:nucleus"/>
    <property type="evidence" value="ECO:0007669"/>
    <property type="project" value="UniProtKB-SubCell"/>
</dbReference>
<dbReference type="EMBL" id="KV878919">
    <property type="protein sequence ID" value="OJJ79361.1"/>
    <property type="molecule type" value="Genomic_DNA"/>
</dbReference>
<dbReference type="CDD" id="cd00067">
    <property type="entry name" value="GAL4"/>
    <property type="match status" value="1"/>
</dbReference>
<dbReference type="PROSITE" id="PS50048">
    <property type="entry name" value="ZN2_CY6_FUNGAL_2"/>
    <property type="match status" value="1"/>
</dbReference>
<sequence length="529" mass="59983">MSARVPLYVAARSTAKQKRQRTRSGCFVCKRRKVKCDEGKPSCGQCRAKSLTCTYDRNATRTRVNDDARNTSTALGSIQAPTIRSSSWDSVDPDKVSHSIHDQDVVNSQVEEPLAKDFCAQMTRNIIRSVDCPGNPHLDVFKCLMQSPTVLHASRALANLHNSAPALCPEEVVRSRTASLKHQGTAIQLLKRDLQIPKLAHTDAVLAATILLYLFEKAYDADNENHLSYFEGARTLIHQRFFTVKDVASQEDEVSWATRVLVKTFVWHNVTIIVSKPFLFQDRDVDILRLTDLLNVKSEQNLYLLGWAKDVFWFMTNLAAFTQSLLVGMPPDQDNAAWSMRMLPRAMRVEKRLKAHTVTIESVKYYMGKVEVAEDTMKHCLSTIELLRRTSLLYLYQVMPDLMPSFLVDDLAHELLQQLHDIPKDSPMIAYHGWILLTVGAQCLDPIDRGLVLERLELSHGKFQLSSVATNATKLLLEVWRRRDERLRDGTYTSRVGIGHWTDVLRDIGPNLATAGARQNIIRLWVASF</sequence>
<dbReference type="AlphaFoldDB" id="A0A1L9V649"/>
<accession>A0A1L9V649</accession>
<keyword evidence="3" id="KW-0238">DNA-binding</keyword>
<evidence type="ECO:0000256" key="4">
    <source>
        <dbReference type="ARBA" id="ARBA00023163"/>
    </source>
</evidence>
<dbReference type="GO" id="GO:0008270">
    <property type="term" value="F:zinc ion binding"/>
    <property type="evidence" value="ECO:0007669"/>
    <property type="project" value="InterPro"/>
</dbReference>
<dbReference type="GO" id="GO:0003677">
    <property type="term" value="F:DNA binding"/>
    <property type="evidence" value="ECO:0007669"/>
    <property type="project" value="UniProtKB-KW"/>
</dbReference>
<dbReference type="GeneID" id="34466615"/>
<keyword evidence="4" id="KW-0804">Transcription</keyword>
<evidence type="ECO:0000256" key="3">
    <source>
        <dbReference type="ARBA" id="ARBA00023125"/>
    </source>
</evidence>